<name>A0A178VP55_ARATH</name>
<organism evidence="1 2">
    <name type="scientific">Arabidopsis thaliana</name>
    <name type="common">Mouse-ear cress</name>
    <dbReference type="NCBI Taxonomy" id="3702"/>
    <lineage>
        <taxon>Eukaryota</taxon>
        <taxon>Viridiplantae</taxon>
        <taxon>Streptophyta</taxon>
        <taxon>Embryophyta</taxon>
        <taxon>Tracheophyta</taxon>
        <taxon>Spermatophyta</taxon>
        <taxon>Magnoliopsida</taxon>
        <taxon>eudicotyledons</taxon>
        <taxon>Gunneridae</taxon>
        <taxon>Pentapetalae</taxon>
        <taxon>rosids</taxon>
        <taxon>malvids</taxon>
        <taxon>Brassicales</taxon>
        <taxon>Brassicaceae</taxon>
        <taxon>Camelineae</taxon>
        <taxon>Arabidopsis</taxon>
    </lineage>
</organism>
<protein>
    <submittedName>
        <fullName evidence="1">Uncharacterized protein</fullName>
    </submittedName>
</protein>
<reference evidence="2" key="1">
    <citation type="journal article" date="2016" name="Proc. Natl. Acad. Sci. U.S.A.">
        <title>Chromosome-level assembly of Arabidopsis thaliana Ler reveals the extent of translocation and inversion polymorphisms.</title>
        <authorList>
            <person name="Zapata L."/>
            <person name="Ding J."/>
            <person name="Willing E.M."/>
            <person name="Hartwig B."/>
            <person name="Bezdan D."/>
            <person name="Jiao W.B."/>
            <person name="Patel V."/>
            <person name="Velikkakam James G."/>
            <person name="Koornneef M."/>
            <person name="Ossowski S."/>
            <person name="Schneeberger K."/>
        </authorList>
    </citation>
    <scope>NUCLEOTIDE SEQUENCE [LARGE SCALE GENOMIC DNA]</scope>
    <source>
        <strain evidence="2">cv. Landsberg erecta</strain>
    </source>
</reference>
<sequence length="51" mass="5669">MVSSTVGFMSLKSQQNNRNFWDLAIMRGRQLAPSMAAAEVVVATARKKIKE</sequence>
<accession>A0A178VP55</accession>
<gene>
    <name evidence="1" type="ordered locus">AXX17_At2g13070</name>
</gene>
<dbReference type="EMBL" id="LUHQ01000002">
    <property type="protein sequence ID" value="OAP08139.1"/>
    <property type="molecule type" value="Genomic_DNA"/>
</dbReference>
<dbReference type="AlphaFoldDB" id="A0A178VP55"/>
<evidence type="ECO:0000313" key="2">
    <source>
        <dbReference type="Proteomes" id="UP000078284"/>
    </source>
</evidence>
<proteinExistence type="predicted"/>
<evidence type="ECO:0000313" key="1">
    <source>
        <dbReference type="EMBL" id="OAP08139.1"/>
    </source>
</evidence>
<comment type="caution">
    <text evidence="1">The sequence shown here is derived from an EMBL/GenBank/DDBJ whole genome shotgun (WGS) entry which is preliminary data.</text>
</comment>
<dbReference type="Proteomes" id="UP000078284">
    <property type="component" value="Chromosome 2"/>
</dbReference>